<name>A0A8J6CAJ7_DIALT</name>
<dbReference type="GO" id="GO:0035725">
    <property type="term" value="P:sodium ion transmembrane transport"/>
    <property type="evidence" value="ECO:0007669"/>
    <property type="project" value="TreeGrafter"/>
</dbReference>
<feature type="region of interest" description="Disordered" evidence="1">
    <location>
        <begin position="928"/>
        <end position="1011"/>
    </location>
</feature>
<dbReference type="InterPro" id="IPR051413">
    <property type="entry name" value="K/Na_HCN_channel"/>
</dbReference>
<dbReference type="PROSITE" id="PS50042">
    <property type="entry name" value="CNMP_BINDING_3"/>
    <property type="match status" value="1"/>
</dbReference>
<dbReference type="GO" id="GO:0005249">
    <property type="term" value="F:voltage-gated potassium channel activity"/>
    <property type="evidence" value="ECO:0007669"/>
    <property type="project" value="TreeGrafter"/>
</dbReference>
<feature type="compositionally biased region" description="Low complexity" evidence="1">
    <location>
        <begin position="875"/>
        <end position="884"/>
    </location>
</feature>
<reference evidence="4" key="1">
    <citation type="submission" date="2021-05" db="EMBL/GenBank/DDBJ databases">
        <title>The genome of the haptophyte Pavlova lutheri (Diacronema luteri, Pavlovales) - a model for lipid biosynthesis in eukaryotic algae.</title>
        <authorList>
            <person name="Hulatt C.J."/>
            <person name="Posewitz M.C."/>
        </authorList>
    </citation>
    <scope>NUCLEOTIDE SEQUENCE</scope>
    <source>
        <strain evidence="4">NIVA-4/92</strain>
    </source>
</reference>
<dbReference type="SUPFAM" id="SSF81324">
    <property type="entry name" value="Voltage-gated potassium channels"/>
    <property type="match status" value="1"/>
</dbReference>
<evidence type="ECO:0000313" key="4">
    <source>
        <dbReference type="EMBL" id="KAG8467722.1"/>
    </source>
</evidence>
<dbReference type="GO" id="GO:0003254">
    <property type="term" value="P:regulation of membrane depolarization"/>
    <property type="evidence" value="ECO:0007669"/>
    <property type="project" value="TreeGrafter"/>
</dbReference>
<feature type="compositionally biased region" description="Low complexity" evidence="1">
    <location>
        <begin position="96"/>
        <end position="111"/>
    </location>
</feature>
<dbReference type="InterPro" id="IPR018490">
    <property type="entry name" value="cNMP-bd_dom_sf"/>
</dbReference>
<feature type="compositionally biased region" description="Basic and acidic residues" evidence="1">
    <location>
        <begin position="134"/>
        <end position="143"/>
    </location>
</feature>
<dbReference type="OMA" id="TSEHRAN"/>
<feature type="region of interest" description="Disordered" evidence="1">
    <location>
        <begin position="78"/>
        <end position="143"/>
    </location>
</feature>
<dbReference type="SMART" id="SM00100">
    <property type="entry name" value="cNMP"/>
    <property type="match status" value="1"/>
</dbReference>
<evidence type="ECO:0000259" key="3">
    <source>
        <dbReference type="PROSITE" id="PS50042"/>
    </source>
</evidence>
<dbReference type="Proteomes" id="UP000751190">
    <property type="component" value="Unassembled WGS sequence"/>
</dbReference>
<keyword evidence="2" id="KW-1133">Transmembrane helix</keyword>
<feature type="transmembrane region" description="Helical" evidence="2">
    <location>
        <begin position="562"/>
        <end position="584"/>
    </location>
</feature>
<proteinExistence type="predicted"/>
<feature type="transmembrane region" description="Helical" evidence="2">
    <location>
        <begin position="350"/>
        <end position="370"/>
    </location>
</feature>
<keyword evidence="2" id="KW-0472">Membrane</keyword>
<organism evidence="4 5">
    <name type="scientific">Diacronema lutheri</name>
    <name type="common">Unicellular marine alga</name>
    <name type="synonym">Monochrysis lutheri</name>
    <dbReference type="NCBI Taxonomy" id="2081491"/>
    <lineage>
        <taxon>Eukaryota</taxon>
        <taxon>Haptista</taxon>
        <taxon>Haptophyta</taxon>
        <taxon>Pavlovophyceae</taxon>
        <taxon>Pavlovales</taxon>
        <taxon>Pavlovaceae</taxon>
        <taxon>Diacronema</taxon>
    </lineage>
</organism>
<feature type="region of interest" description="Disordered" evidence="1">
    <location>
        <begin position="791"/>
        <end position="907"/>
    </location>
</feature>
<comment type="caution">
    <text evidence="4">The sequence shown here is derived from an EMBL/GenBank/DDBJ whole genome shotgun (WGS) entry which is preliminary data.</text>
</comment>
<gene>
    <name evidence="4" type="ORF">KFE25_006774</name>
</gene>
<sequence>MTAGRTVRSASRPLALTTVEVAGAVADADVQATEVISADELQRLVESRIHRAQVGHEAELNLPSEITGLLDRPKAQLVAAPPQSPMRRRQGGFSGAPASPSRQPRRQTSSAYFAPNLAGEAVGQSRRQAATSFARDDSRVDVPTKGERFAAGAQGRLPHAARADGAGYVRRGSGSVGGAPSAPVSALDDSTIEAPHRRSGSALLGPLPKRDERVSRASADARVALAASTPAAVGQAAEVERQSGNTSGLFGRLRAALGCALGPAVLAEDGVAHGDDSGAIDERHAALRPSMVSDRAQAAMATMLGTRSAAADADGTDGLGADGFAVAKWVPSLDSLVLHPNSAPRKRWDALIFVAALVVTCEAPFAAAFLEATPPAIVGISLLVDVLILTDVFVKCLTGFVSDDANSLEMNVRQIVRHYAQSAMLPDVLAALPWRLIGLAVHGGRLRSADFQTFVRIARLTRCLKIFVVLVTLRKRSPTVKSLVTVVGLAYLIAMHWFTCLQWALPRVMGYPADSWVILTGMLETDMSTRYVQTAFNTVCQMACIGYGNYQPTTRQELITTMFNVVIGSALFGMMVSALSVMLASTDYCTRAFAERLEAINQYLSVTAMPVELRKRVRAHLQADFPTAKLFDESQVFAMLPYPLQRDLRLVRARTLYQKVPLFRAAGMTFMMQIAQHLTPYNALPGEYLVHEGEKLTRVVFIDEGVVHVLAGRAMKLVAELSGGAFIGEVSAIRDSFAVATVRVVEDAALFSISAHNFRELLKSFPEVRHAIMRIINLRLDALEQMAEEARAGSGAGGGGGAGGGDGGAGGSARRPPPPPADEPPQSSATDGGAAGGAPHDHLELAPGAAHSGSGEGACGAVGSCERGGARHAQNGAGANGPPASADEASLPHSNSISSSKADRRDLGADDSADFALLEAIASLEPAELVRPKPKPPPAPIPERSSPVRELVAAEGEDDVRELRDSKGETTAGKGASFPGSQLLKGVLKHEEPSPPSPSLENLIGIPNNGASPRRELSDALAVPLDERRRLPPRMLVMRGCSGSTFVLRTLKDILRRADISALPTVYELLHEEKNPYFHRAIGMHGAMTIIHARAVRRNMSLVFKAEPSLLLASRSTRTVCRAIDCFAPHLGYPVDTLTGQRSTLCFKRRATATATSANQGGPAQAVPTLAHLHCSPGSALAQRLAKAAQAPNKQTAQLLVAGFPAPIANATMEQLSQSGHTASATDVSVRSFQALLAGLGFDVPTHVVRATLAEGAGKRPKPPCHDDKIANIAEVQAALLSAPSLRADVQGMLRVRPGC</sequence>
<keyword evidence="5" id="KW-1185">Reference proteome</keyword>
<evidence type="ECO:0000256" key="1">
    <source>
        <dbReference type="SAM" id="MobiDB-lite"/>
    </source>
</evidence>
<dbReference type="OrthoDB" id="421226at2759"/>
<dbReference type="Gene3D" id="2.60.120.10">
    <property type="entry name" value="Jelly Rolls"/>
    <property type="match status" value="1"/>
</dbReference>
<dbReference type="Gene3D" id="1.10.287.630">
    <property type="entry name" value="Helix hairpin bin"/>
    <property type="match status" value="1"/>
</dbReference>
<dbReference type="Gene3D" id="1.10.287.70">
    <property type="match status" value="1"/>
</dbReference>
<keyword evidence="2" id="KW-0812">Transmembrane</keyword>
<accession>A0A8J6CAJ7</accession>
<evidence type="ECO:0000313" key="5">
    <source>
        <dbReference type="Proteomes" id="UP000751190"/>
    </source>
</evidence>
<feature type="transmembrane region" description="Helical" evidence="2">
    <location>
        <begin position="531"/>
        <end position="550"/>
    </location>
</feature>
<feature type="domain" description="Cyclic nucleotide-binding" evidence="3">
    <location>
        <begin position="662"/>
        <end position="779"/>
    </location>
</feature>
<feature type="transmembrane region" description="Helical" evidence="2">
    <location>
        <begin position="376"/>
        <end position="394"/>
    </location>
</feature>
<feature type="compositionally biased region" description="Gly residues" evidence="1">
    <location>
        <begin position="794"/>
        <end position="811"/>
    </location>
</feature>
<dbReference type="InterPro" id="IPR000595">
    <property type="entry name" value="cNMP-bd_dom"/>
</dbReference>
<evidence type="ECO:0000256" key="2">
    <source>
        <dbReference type="SAM" id="Phobius"/>
    </source>
</evidence>
<protein>
    <recommendedName>
        <fullName evidence="3">Cyclic nucleotide-binding domain-containing protein</fullName>
    </recommendedName>
</protein>
<dbReference type="EMBL" id="JAGTXO010000005">
    <property type="protein sequence ID" value="KAG8467722.1"/>
    <property type="molecule type" value="Genomic_DNA"/>
</dbReference>
<feature type="region of interest" description="Disordered" evidence="1">
    <location>
        <begin position="171"/>
        <end position="216"/>
    </location>
</feature>
<dbReference type="Pfam" id="PF00027">
    <property type="entry name" value="cNMP_binding"/>
    <property type="match status" value="1"/>
</dbReference>
<dbReference type="PANTHER" id="PTHR45689:SF5">
    <property type="entry name" value="I[[H]] CHANNEL, ISOFORM E"/>
    <property type="match status" value="1"/>
</dbReference>
<dbReference type="CDD" id="cd00038">
    <property type="entry name" value="CAP_ED"/>
    <property type="match status" value="1"/>
</dbReference>
<dbReference type="SUPFAM" id="SSF51206">
    <property type="entry name" value="cAMP-binding domain-like"/>
    <property type="match status" value="1"/>
</dbReference>
<feature type="compositionally biased region" description="Low complexity" evidence="1">
    <location>
        <begin position="171"/>
        <end position="186"/>
    </location>
</feature>
<dbReference type="InterPro" id="IPR014710">
    <property type="entry name" value="RmlC-like_jellyroll"/>
</dbReference>
<feature type="transmembrane region" description="Helical" evidence="2">
    <location>
        <begin position="483"/>
        <end position="505"/>
    </location>
</feature>
<dbReference type="PANTHER" id="PTHR45689">
    <property type="entry name" value="I[[H]] CHANNEL, ISOFORM E"/>
    <property type="match status" value="1"/>
</dbReference>
<dbReference type="GO" id="GO:0098855">
    <property type="term" value="C:HCN channel complex"/>
    <property type="evidence" value="ECO:0007669"/>
    <property type="project" value="TreeGrafter"/>
</dbReference>